<name>A0A8I0A8I4_9CLOT</name>
<evidence type="ECO:0000313" key="2">
    <source>
        <dbReference type="Proteomes" id="UP000662088"/>
    </source>
</evidence>
<comment type="caution">
    <text evidence="1">The sequence shown here is derived from an EMBL/GenBank/DDBJ whole genome shotgun (WGS) entry which is preliminary data.</text>
</comment>
<proteinExistence type="predicted"/>
<keyword evidence="2" id="KW-1185">Reference proteome</keyword>
<organism evidence="1 2">
    <name type="scientific">Clostridium lentum</name>
    <dbReference type="NCBI Taxonomy" id="2763037"/>
    <lineage>
        <taxon>Bacteria</taxon>
        <taxon>Bacillati</taxon>
        <taxon>Bacillota</taxon>
        <taxon>Clostridia</taxon>
        <taxon>Eubacteriales</taxon>
        <taxon>Clostridiaceae</taxon>
        <taxon>Clostridium</taxon>
    </lineage>
</organism>
<dbReference type="EMBL" id="JACOOQ010000010">
    <property type="protein sequence ID" value="MBC5640157.1"/>
    <property type="molecule type" value="Genomic_DNA"/>
</dbReference>
<dbReference type="RefSeq" id="WP_022212591.1">
    <property type="nucleotide sequence ID" value="NZ_JACOOQ010000010.1"/>
</dbReference>
<dbReference type="Proteomes" id="UP000662088">
    <property type="component" value="Unassembled WGS sequence"/>
</dbReference>
<accession>A0A8I0A8I4</accession>
<reference evidence="1" key="1">
    <citation type="submission" date="2020-08" db="EMBL/GenBank/DDBJ databases">
        <title>Genome public.</title>
        <authorList>
            <person name="Liu C."/>
            <person name="Sun Q."/>
        </authorList>
    </citation>
    <scope>NUCLEOTIDE SEQUENCE</scope>
    <source>
        <strain evidence="1">NSJ-42</strain>
    </source>
</reference>
<protein>
    <submittedName>
        <fullName evidence="1">Uncharacterized protein</fullName>
    </submittedName>
</protein>
<evidence type="ECO:0000313" key="1">
    <source>
        <dbReference type="EMBL" id="MBC5640157.1"/>
    </source>
</evidence>
<dbReference type="AlphaFoldDB" id="A0A8I0A8I4"/>
<sequence>MNRRLKYISYIVLASMLFTGCYKNTSNNDQNSDKSTDRIDVTIDENTGATEENGSGVVEEAYTEFNALGNTYFGNKGYEGFNVNDEIVNSSNYVKNEYKEIDFAIDLVSQHLLGSEDVYDFLVSSNENGEVIPLTDNDRAQIEKDLHSLKVDQYGVYEDTPLYFNFMYAQFLGFDDDGVKLYIRGHISGFAVSYIVTVYEQENNLVAKII</sequence>
<dbReference type="PROSITE" id="PS51257">
    <property type="entry name" value="PROKAR_LIPOPROTEIN"/>
    <property type="match status" value="1"/>
</dbReference>
<gene>
    <name evidence="1" type="ORF">H8R92_06880</name>
</gene>